<dbReference type="RefSeq" id="WP_244348534.1">
    <property type="nucleotide sequence ID" value="NZ_JAFIRA010000001.1"/>
</dbReference>
<sequence>MPLFPLVFLVCHGSRDPEYQQALADLLARVRQRIPLTVELAQLEGQPLSLADQIDHQLQARLPRQVGWSPGRVVLLSLFMGGGSHVEEDLPAALQQVQARWPHLKIRLTPPIGSHPAVWDLLAARIHTHLQDASERADAWIVLAHGSRLPGFAAQLQAGIQQLEQRLPGIPLHMAFVAQPPMLEAAVIHCLRLSQHHLRLLPFFLFPGGLLRALHSQAQQLQREWPLLKIQVEPPLWQDPLLIEAIADTVEGAFPALE</sequence>
<name>A0ABT0C712_THEVL</name>
<dbReference type="CDD" id="cd03416">
    <property type="entry name" value="CbiX_SirB_N"/>
    <property type="match status" value="1"/>
</dbReference>
<dbReference type="InterPro" id="IPR050963">
    <property type="entry name" value="Sirohydro_Cobaltochel/CbiX"/>
</dbReference>
<dbReference type="InterPro" id="IPR002762">
    <property type="entry name" value="CbiX-like"/>
</dbReference>
<proteinExistence type="predicted"/>
<comment type="caution">
    <text evidence="3">The sequence shown here is derived from an EMBL/GenBank/DDBJ whole genome shotgun (WGS) entry which is preliminary data.</text>
</comment>
<evidence type="ECO:0000256" key="1">
    <source>
        <dbReference type="ARBA" id="ARBA00022723"/>
    </source>
</evidence>
<dbReference type="PANTHER" id="PTHR33542">
    <property type="entry name" value="SIROHYDROCHLORIN FERROCHELATASE, CHLOROPLASTIC"/>
    <property type="match status" value="1"/>
</dbReference>
<accession>A0ABT0C712</accession>
<dbReference type="Proteomes" id="UP000830835">
    <property type="component" value="Unassembled WGS sequence"/>
</dbReference>
<organism evidence="3 4">
    <name type="scientific">Thermostichus vulcanus str. 'Rupite'</name>
    <dbReference type="NCBI Taxonomy" id="2813851"/>
    <lineage>
        <taxon>Bacteria</taxon>
        <taxon>Bacillati</taxon>
        <taxon>Cyanobacteriota</taxon>
        <taxon>Cyanophyceae</taxon>
        <taxon>Thermostichales</taxon>
        <taxon>Thermostichaceae</taxon>
        <taxon>Thermostichus</taxon>
    </lineage>
</organism>
<protein>
    <submittedName>
        <fullName evidence="3">Sirohydrochlorin chelatase</fullName>
    </submittedName>
</protein>
<evidence type="ECO:0000313" key="3">
    <source>
        <dbReference type="EMBL" id="MCJ2541512.1"/>
    </source>
</evidence>
<gene>
    <name evidence="3" type="ORF">JX360_01090</name>
</gene>
<evidence type="ECO:0000256" key="2">
    <source>
        <dbReference type="ARBA" id="ARBA00023239"/>
    </source>
</evidence>
<keyword evidence="2" id="KW-0456">Lyase</keyword>
<evidence type="ECO:0000313" key="4">
    <source>
        <dbReference type="Proteomes" id="UP000830835"/>
    </source>
</evidence>
<dbReference type="SUPFAM" id="SSF53800">
    <property type="entry name" value="Chelatase"/>
    <property type="match status" value="1"/>
</dbReference>
<keyword evidence="1" id="KW-0479">Metal-binding</keyword>
<dbReference type="CDD" id="cd03414">
    <property type="entry name" value="CbiX_SirB_C"/>
    <property type="match status" value="1"/>
</dbReference>
<dbReference type="PANTHER" id="PTHR33542:SF3">
    <property type="entry name" value="SIROHYDROCHLORIN FERROCHELATASE, CHLOROPLASTIC"/>
    <property type="match status" value="1"/>
</dbReference>
<keyword evidence="4" id="KW-1185">Reference proteome</keyword>
<dbReference type="Pfam" id="PF01903">
    <property type="entry name" value="CbiX"/>
    <property type="match status" value="2"/>
</dbReference>
<dbReference type="EMBL" id="JAFIRA010000001">
    <property type="protein sequence ID" value="MCJ2541512.1"/>
    <property type="molecule type" value="Genomic_DNA"/>
</dbReference>
<dbReference type="Gene3D" id="3.40.50.1400">
    <property type="match status" value="2"/>
</dbReference>
<reference evidence="3" key="1">
    <citation type="submission" date="2021-02" db="EMBL/GenBank/DDBJ databases">
        <title>The CRISPR/cas machinery reduction and long-range gene transfer in the hot spring cyanobacterium Synechococcus.</title>
        <authorList>
            <person name="Dvorak P."/>
            <person name="Jahodarova E."/>
            <person name="Hasler P."/>
            <person name="Poulickova A."/>
        </authorList>
    </citation>
    <scope>NUCLEOTIDE SEQUENCE</scope>
    <source>
        <strain evidence="3">Rupite</strain>
    </source>
</reference>